<dbReference type="PANTHER" id="PTHR47447:SF24">
    <property type="entry name" value="PENTATRICOPEPTIDE REPEAT-CONTAINING PROTEIN"/>
    <property type="match status" value="1"/>
</dbReference>
<dbReference type="Pfam" id="PF13041">
    <property type="entry name" value="PPR_2"/>
    <property type="match status" value="1"/>
</dbReference>
<feature type="domain" description="PROP1-like PPR" evidence="5">
    <location>
        <begin position="856"/>
        <end position="1015"/>
    </location>
</feature>
<gene>
    <name evidence="6" type="ORF">AARE701A_LOCUS16308</name>
</gene>
<comment type="similarity">
    <text evidence="1">Belongs to the PPR family. P subfamily.</text>
</comment>
<protein>
    <recommendedName>
        <fullName evidence="5">PROP1-like PPR domain-containing protein</fullName>
    </recommendedName>
</protein>
<dbReference type="PROSITE" id="PS51375">
    <property type="entry name" value="PPR"/>
    <property type="match status" value="11"/>
</dbReference>
<dbReference type="Pfam" id="PF17177">
    <property type="entry name" value="PPR_long"/>
    <property type="match status" value="2"/>
</dbReference>
<feature type="repeat" description="PPR" evidence="3">
    <location>
        <begin position="256"/>
        <end position="290"/>
    </location>
</feature>
<evidence type="ECO:0000256" key="1">
    <source>
        <dbReference type="ARBA" id="ARBA00007626"/>
    </source>
</evidence>
<feature type="repeat" description="PPR" evidence="3">
    <location>
        <begin position="843"/>
        <end position="877"/>
    </location>
</feature>
<feature type="compositionally biased region" description="Basic and acidic residues" evidence="4">
    <location>
        <begin position="49"/>
        <end position="69"/>
    </location>
</feature>
<feature type="repeat" description="PPR" evidence="3">
    <location>
        <begin position="326"/>
        <end position="360"/>
    </location>
</feature>
<evidence type="ECO:0000256" key="2">
    <source>
        <dbReference type="ARBA" id="ARBA00022737"/>
    </source>
</evidence>
<sequence length="1152" mass="130743">MKSDFLTSTTHFNPSIFLPKIPSRNSRITIKSSSSSKVRPDPWSLSDGNPEKPKPRYERPKHPLSDDDARRIIKKKAQYLSTLRRNQGSHAMTPKWIKRTPEQMVQYLEDDRNGQMYGKHVVAAIKTVRGLSQRREGSDDMRLVMSSFVAKLSFRDMCVVLKEQRGWRQVRDFFSWMKLQLSYRPSVVVYTIVLRLYGQVGKIKMAEETFLEMLEVGCEPDGVACGTMLCTYARWGRHTAMLTFYKAVQERGMVLSTSVYNFMLSSLQKKLFHGKVIDLWLEMVEEGVPPNEFTYTLVVSSYAKQGFKEEALRAFGEMKSLGFVPEEVTYSSVIGLSVKAGDWDQALGLYEDMRSRGIVPSNYTCASMLSLYYKTENYPKALSLFADMERNKIPADEVIRGLIIRIYGKLGLFHDAQSIFEETERLNLLADEKTYLAMSQVHLNSGNVVKALDVIEMMKTRDIPLSRFAYIVMLQCYAKIQNVDCAEEAFRALTNTGLPDASSCNDMLNLYTRLNLGEKAKGFIKQIMADQVQFNIELYKMAMRVYCKEGMVAEAIELVDKMGREAVVKDDRFVQTLAEAMHIEINKQDKHEAVLNVSRLDVTALGMLLNLRLKEGNLNETKAILNLMFKTDLGSLAVNRVIGSFVREGDVFKAEILADIIIKLGFRIEEETVATLIAVYGRQHKLKEAKRLYLAAGESKTLGKSVVSSMSDAYVRCGWLEDAYGLFMESAEKFCDPGAVTISILVNALTNRGKHREAEHISRTCLEKNMELDTVGYNTLIKAMLEAGKLQCASEIYERMHTSGVPCSIQTYNTMISVYGRGLQLDKAIEIFSNARRSGLYLDEKIYMNMIMHYGKAGKMSEALSLFSEMQKKGIKPGTPSYNMVVKICATSRLHREVDELLQVMERTGHCTDSSTYLSLIQAYAESSQFADCEKTITLMQEKGIPLFHSHFSLLLSAFAKAGMMDEAERIYCKMSEAGISPDSACKRTILKGYMSCGDAEKGILFYEKMVSSVEDDRFVSSVVQDLYKAVGKEHDIPVGLGYSAECWAVMSVRNLRFRRVIFESDSKDAVEVPTKSMTVEEDDDAAETAIEERWSLYEAYNESLWRRNWRRRPKHRGACGGTANRRILKDQFFSNEDQINEPNRQVLDINL</sequence>
<dbReference type="Pfam" id="PF01535">
    <property type="entry name" value="PPR"/>
    <property type="match status" value="4"/>
</dbReference>
<name>A0A8S2ANJ3_ARAAE</name>
<dbReference type="Gene3D" id="1.25.40.10">
    <property type="entry name" value="Tetratricopeptide repeat domain"/>
    <property type="match status" value="8"/>
</dbReference>
<feature type="region of interest" description="Disordered" evidence="4">
    <location>
        <begin position="23"/>
        <end position="69"/>
    </location>
</feature>
<dbReference type="AlphaFoldDB" id="A0A8S2ANJ3"/>
<proteinExistence type="inferred from homology"/>
<evidence type="ECO:0000313" key="6">
    <source>
        <dbReference type="EMBL" id="CAE6124482.1"/>
    </source>
</evidence>
<keyword evidence="7" id="KW-1185">Reference proteome</keyword>
<evidence type="ECO:0000256" key="4">
    <source>
        <dbReference type="SAM" id="MobiDB-lite"/>
    </source>
</evidence>
<organism evidence="6 7">
    <name type="scientific">Arabidopsis arenosa</name>
    <name type="common">Sand rock-cress</name>
    <name type="synonym">Cardaminopsis arenosa</name>
    <dbReference type="NCBI Taxonomy" id="38785"/>
    <lineage>
        <taxon>Eukaryota</taxon>
        <taxon>Viridiplantae</taxon>
        <taxon>Streptophyta</taxon>
        <taxon>Embryophyta</taxon>
        <taxon>Tracheophyta</taxon>
        <taxon>Spermatophyta</taxon>
        <taxon>Magnoliopsida</taxon>
        <taxon>eudicotyledons</taxon>
        <taxon>Gunneridae</taxon>
        <taxon>Pentapetalae</taxon>
        <taxon>rosids</taxon>
        <taxon>malvids</taxon>
        <taxon>Brassicales</taxon>
        <taxon>Brassicaceae</taxon>
        <taxon>Camelineae</taxon>
        <taxon>Arabidopsis</taxon>
    </lineage>
</organism>
<dbReference type="PANTHER" id="PTHR47447">
    <property type="entry name" value="OS03G0856100 PROTEIN"/>
    <property type="match status" value="1"/>
</dbReference>
<evidence type="ECO:0000259" key="5">
    <source>
        <dbReference type="Pfam" id="PF17177"/>
    </source>
</evidence>
<feature type="repeat" description="PPR" evidence="3">
    <location>
        <begin position="291"/>
        <end position="325"/>
    </location>
</feature>
<dbReference type="InterPro" id="IPR033443">
    <property type="entry name" value="PROP1-like_PPR_dom"/>
</dbReference>
<dbReference type="Proteomes" id="UP000682877">
    <property type="component" value="Chromosome 6"/>
</dbReference>
<feature type="repeat" description="PPR" evidence="3">
    <location>
        <begin position="186"/>
        <end position="220"/>
    </location>
</feature>
<dbReference type="InterPro" id="IPR002885">
    <property type="entry name" value="PPR_rpt"/>
</dbReference>
<feature type="repeat" description="PPR" evidence="3">
    <location>
        <begin position="535"/>
        <end position="569"/>
    </location>
</feature>
<feature type="repeat" description="PPR" evidence="3">
    <location>
        <begin position="913"/>
        <end position="947"/>
    </location>
</feature>
<dbReference type="SUPFAM" id="SSF81901">
    <property type="entry name" value="HCP-like"/>
    <property type="match status" value="1"/>
</dbReference>
<dbReference type="EMBL" id="LR999456">
    <property type="protein sequence ID" value="CAE6124482.1"/>
    <property type="molecule type" value="Genomic_DNA"/>
</dbReference>
<dbReference type="InterPro" id="IPR011990">
    <property type="entry name" value="TPR-like_helical_dom_sf"/>
</dbReference>
<feature type="repeat" description="PPR" evidence="3">
    <location>
        <begin position="361"/>
        <end position="395"/>
    </location>
</feature>
<feature type="compositionally biased region" description="Low complexity" evidence="4">
    <location>
        <begin position="23"/>
        <end position="37"/>
    </location>
</feature>
<keyword evidence="2" id="KW-0677">Repeat</keyword>
<evidence type="ECO:0000313" key="7">
    <source>
        <dbReference type="Proteomes" id="UP000682877"/>
    </source>
</evidence>
<feature type="repeat" description="PPR" evidence="3">
    <location>
        <begin position="808"/>
        <end position="842"/>
    </location>
</feature>
<dbReference type="NCBIfam" id="TIGR00756">
    <property type="entry name" value="PPR"/>
    <property type="match status" value="9"/>
</dbReference>
<accession>A0A8S2ANJ3</accession>
<reference evidence="6" key="1">
    <citation type="submission" date="2021-01" db="EMBL/GenBank/DDBJ databases">
        <authorList>
            <person name="Bezrukov I."/>
        </authorList>
    </citation>
    <scope>NUCLEOTIDE SEQUENCE</scope>
</reference>
<dbReference type="Pfam" id="PF13812">
    <property type="entry name" value="PPR_3"/>
    <property type="match status" value="1"/>
</dbReference>
<feature type="domain" description="PROP1-like PPR" evidence="5">
    <location>
        <begin position="276"/>
        <end position="397"/>
    </location>
</feature>
<feature type="repeat" description="PPR" evidence="3">
    <location>
        <begin position="948"/>
        <end position="982"/>
    </location>
</feature>
<evidence type="ECO:0000256" key="3">
    <source>
        <dbReference type="PROSITE-ProRule" id="PRU00708"/>
    </source>
</evidence>
<dbReference type="SUPFAM" id="SSF48452">
    <property type="entry name" value="TPR-like"/>
    <property type="match status" value="1"/>
</dbReference>
<feature type="repeat" description="PPR" evidence="3">
    <location>
        <begin position="773"/>
        <end position="807"/>
    </location>
</feature>